<keyword evidence="6" id="KW-0255">Endonuclease</keyword>
<dbReference type="Gene3D" id="3.30.420.10">
    <property type="entry name" value="Ribonuclease H-like superfamily/Ribonuclease H"/>
    <property type="match status" value="1"/>
</dbReference>
<dbReference type="PROSITE" id="PS50879">
    <property type="entry name" value="RNASE_H_1"/>
    <property type="match status" value="1"/>
</dbReference>
<evidence type="ECO:0000313" key="10">
    <source>
        <dbReference type="Proteomes" id="UP000246702"/>
    </source>
</evidence>
<dbReference type="InterPro" id="IPR002156">
    <property type="entry name" value="RNaseH_domain"/>
</dbReference>
<evidence type="ECO:0000256" key="3">
    <source>
        <dbReference type="ARBA" id="ARBA00012180"/>
    </source>
</evidence>
<dbReference type="GO" id="GO:0004523">
    <property type="term" value="F:RNA-DNA hybrid ribonuclease activity"/>
    <property type="evidence" value="ECO:0007669"/>
    <property type="project" value="UniProtKB-EC"/>
</dbReference>
<evidence type="ECO:0000256" key="7">
    <source>
        <dbReference type="ARBA" id="ARBA00022801"/>
    </source>
</evidence>
<evidence type="ECO:0000259" key="8">
    <source>
        <dbReference type="PROSITE" id="PS50879"/>
    </source>
</evidence>
<evidence type="ECO:0000256" key="2">
    <source>
        <dbReference type="ARBA" id="ARBA00005300"/>
    </source>
</evidence>
<dbReference type="InterPro" id="IPR050092">
    <property type="entry name" value="RNase_H"/>
</dbReference>
<organism evidence="9 10">
    <name type="scientific">Aspergillus sclerotioniger CBS 115572</name>
    <dbReference type="NCBI Taxonomy" id="1450535"/>
    <lineage>
        <taxon>Eukaryota</taxon>
        <taxon>Fungi</taxon>
        <taxon>Dikarya</taxon>
        <taxon>Ascomycota</taxon>
        <taxon>Pezizomycotina</taxon>
        <taxon>Eurotiomycetes</taxon>
        <taxon>Eurotiomycetidae</taxon>
        <taxon>Eurotiales</taxon>
        <taxon>Aspergillaceae</taxon>
        <taxon>Aspergillus</taxon>
        <taxon>Aspergillus subgen. Circumdati</taxon>
    </lineage>
</organism>
<dbReference type="RefSeq" id="XP_025461637.1">
    <property type="nucleotide sequence ID" value="XM_025614214.1"/>
</dbReference>
<comment type="caution">
    <text evidence="9">The sequence shown here is derived from an EMBL/GenBank/DDBJ whole genome shotgun (WGS) entry which is preliminary data.</text>
</comment>
<sequence length="237" mass="26540">MLLLNPFLSCESYSNDLKVGTGLVLPTKFHPPNPDDTPKDLFPSGMRRNAVPPVTRFIRDTDRDQFLIYTDGACVDNGGANPRAGCGVVYKPFTPKGANYFRFPLENEGPTGEAHPQTSNRAELRAVIAATRYRVWIGEGFNKLVIATDSEYVVEGATSWAQGWIQRGWKTSTGLPVKNRDLWECLLGEVERWHEAGLQIQFWRIPKELNADADTYAKRGAVKNPRVKFHDPSGTFV</sequence>
<proteinExistence type="inferred from homology"/>
<keyword evidence="4" id="KW-0540">Nuclease</keyword>
<keyword evidence="5" id="KW-0479">Metal-binding</keyword>
<protein>
    <recommendedName>
        <fullName evidence="3">ribonuclease H</fullName>
        <ecNumber evidence="3">3.1.26.4</ecNumber>
    </recommendedName>
</protein>
<dbReference type="GO" id="GO:0003676">
    <property type="term" value="F:nucleic acid binding"/>
    <property type="evidence" value="ECO:0007669"/>
    <property type="project" value="InterPro"/>
</dbReference>
<comment type="catalytic activity">
    <reaction evidence="1">
        <text>Endonucleolytic cleavage to 5'-phosphomonoester.</text>
        <dbReference type="EC" id="3.1.26.4"/>
    </reaction>
</comment>
<dbReference type="Proteomes" id="UP000246702">
    <property type="component" value="Unassembled WGS sequence"/>
</dbReference>
<comment type="similarity">
    <text evidence="2">Belongs to the RNase H family.</text>
</comment>
<dbReference type="GO" id="GO:0046872">
    <property type="term" value="F:metal ion binding"/>
    <property type="evidence" value="ECO:0007669"/>
    <property type="project" value="UniProtKB-KW"/>
</dbReference>
<reference evidence="9 10" key="1">
    <citation type="submission" date="2016-12" db="EMBL/GenBank/DDBJ databases">
        <title>The genomes of Aspergillus section Nigri reveals drivers in fungal speciation.</title>
        <authorList>
            <consortium name="DOE Joint Genome Institute"/>
            <person name="Vesth T.C."/>
            <person name="Nybo J."/>
            <person name="Theobald S."/>
            <person name="Brandl J."/>
            <person name="Frisvad J.C."/>
            <person name="Nielsen K.F."/>
            <person name="Lyhne E.K."/>
            <person name="Kogle M.E."/>
            <person name="Kuo A."/>
            <person name="Riley R."/>
            <person name="Clum A."/>
            <person name="Nolan M."/>
            <person name="Lipzen A."/>
            <person name="Salamov A."/>
            <person name="Henrissat B."/>
            <person name="Wiebenga A."/>
            <person name="De Vries R.P."/>
            <person name="Grigoriev I.V."/>
            <person name="Mortensen U.H."/>
            <person name="Andersen M.R."/>
            <person name="Baker S.E."/>
        </authorList>
    </citation>
    <scope>NUCLEOTIDE SEQUENCE [LARGE SCALE GENOMIC DNA]</scope>
    <source>
        <strain evidence="9 10">CBS 115572</strain>
    </source>
</reference>
<evidence type="ECO:0000313" key="9">
    <source>
        <dbReference type="EMBL" id="PWY66373.1"/>
    </source>
</evidence>
<keyword evidence="10" id="KW-1185">Reference proteome</keyword>
<keyword evidence="7" id="KW-0378">Hydrolase</keyword>
<dbReference type="SUPFAM" id="SSF53098">
    <property type="entry name" value="Ribonuclease H-like"/>
    <property type="match status" value="1"/>
</dbReference>
<evidence type="ECO:0000256" key="4">
    <source>
        <dbReference type="ARBA" id="ARBA00022722"/>
    </source>
</evidence>
<name>A0A317UWG8_9EURO</name>
<dbReference type="CDD" id="cd13934">
    <property type="entry name" value="RNase_H_Dikarya_like"/>
    <property type="match status" value="1"/>
</dbReference>
<gene>
    <name evidence="9" type="ORF">BO94DRAFT_561393</name>
</gene>
<dbReference type="EMBL" id="MSFK01000052">
    <property type="protein sequence ID" value="PWY66373.1"/>
    <property type="molecule type" value="Genomic_DNA"/>
</dbReference>
<dbReference type="Pfam" id="PF00075">
    <property type="entry name" value="RNase_H"/>
    <property type="match status" value="1"/>
</dbReference>
<dbReference type="InterPro" id="IPR012337">
    <property type="entry name" value="RNaseH-like_sf"/>
</dbReference>
<dbReference type="GeneID" id="37116357"/>
<dbReference type="PANTHER" id="PTHR10642:SF26">
    <property type="entry name" value="RIBONUCLEASE H1"/>
    <property type="match status" value="1"/>
</dbReference>
<dbReference type="OrthoDB" id="407198at2759"/>
<dbReference type="AlphaFoldDB" id="A0A317UWG8"/>
<dbReference type="STRING" id="1450535.A0A317UWG8"/>
<dbReference type="PANTHER" id="PTHR10642">
    <property type="entry name" value="RIBONUCLEASE H1"/>
    <property type="match status" value="1"/>
</dbReference>
<evidence type="ECO:0000256" key="5">
    <source>
        <dbReference type="ARBA" id="ARBA00022723"/>
    </source>
</evidence>
<dbReference type="GO" id="GO:0043137">
    <property type="term" value="P:DNA replication, removal of RNA primer"/>
    <property type="evidence" value="ECO:0007669"/>
    <property type="project" value="TreeGrafter"/>
</dbReference>
<dbReference type="InterPro" id="IPR036397">
    <property type="entry name" value="RNaseH_sf"/>
</dbReference>
<accession>A0A317UWG8</accession>
<evidence type="ECO:0000256" key="1">
    <source>
        <dbReference type="ARBA" id="ARBA00000077"/>
    </source>
</evidence>
<dbReference type="EC" id="3.1.26.4" evidence="3"/>
<feature type="domain" description="RNase H type-1" evidence="8">
    <location>
        <begin position="62"/>
        <end position="222"/>
    </location>
</feature>
<evidence type="ECO:0000256" key="6">
    <source>
        <dbReference type="ARBA" id="ARBA00022759"/>
    </source>
</evidence>